<dbReference type="InterPro" id="IPR036388">
    <property type="entry name" value="WH-like_DNA-bd_sf"/>
</dbReference>
<keyword evidence="5 6" id="KW-0804">Transcription</keyword>
<dbReference type="Pfam" id="PF08281">
    <property type="entry name" value="Sigma70_r4_2"/>
    <property type="match status" value="1"/>
</dbReference>
<evidence type="ECO:0000313" key="11">
    <source>
        <dbReference type="Proteomes" id="UP000567922"/>
    </source>
</evidence>
<dbReference type="InterPro" id="IPR013249">
    <property type="entry name" value="RNA_pol_sigma70_r4_t2"/>
</dbReference>
<evidence type="ECO:0000259" key="9">
    <source>
        <dbReference type="Pfam" id="PF20239"/>
    </source>
</evidence>
<evidence type="ECO:0000259" key="7">
    <source>
        <dbReference type="Pfam" id="PF04542"/>
    </source>
</evidence>
<dbReference type="GO" id="GO:0003677">
    <property type="term" value="F:DNA binding"/>
    <property type="evidence" value="ECO:0007669"/>
    <property type="project" value="UniProtKB-KW"/>
</dbReference>
<dbReference type="InterPro" id="IPR014284">
    <property type="entry name" value="RNA_pol_sigma-70_dom"/>
</dbReference>
<evidence type="ECO:0000313" key="10">
    <source>
        <dbReference type="EMBL" id="MBB3038181.1"/>
    </source>
</evidence>
<dbReference type="InterPro" id="IPR046531">
    <property type="entry name" value="DUF6596"/>
</dbReference>
<feature type="domain" description="RNA polymerase sigma-70 region 2" evidence="7">
    <location>
        <begin position="17"/>
        <end position="78"/>
    </location>
</feature>
<dbReference type="InterPro" id="IPR013324">
    <property type="entry name" value="RNA_pol_sigma_r3/r4-like"/>
</dbReference>
<comment type="similarity">
    <text evidence="1 6">Belongs to the sigma-70 factor family. ECF subfamily.</text>
</comment>
<evidence type="ECO:0000256" key="3">
    <source>
        <dbReference type="ARBA" id="ARBA00023082"/>
    </source>
</evidence>
<name>A0A839RQN4_9ACTN</name>
<dbReference type="OrthoDB" id="9780299at2"/>
<dbReference type="Gene3D" id="1.10.1740.10">
    <property type="match status" value="1"/>
</dbReference>
<dbReference type="RefSeq" id="WP_064440030.1">
    <property type="nucleotide sequence ID" value="NZ_BDDI01000006.1"/>
</dbReference>
<gene>
    <name evidence="10" type="ORF">FHU29_002630</name>
</gene>
<dbReference type="InterPro" id="IPR013325">
    <property type="entry name" value="RNA_pol_sigma_r2"/>
</dbReference>
<keyword evidence="3 6" id="KW-0731">Sigma factor</keyword>
<dbReference type="EMBL" id="JACHWS010000002">
    <property type="protein sequence ID" value="MBB3038181.1"/>
    <property type="molecule type" value="Genomic_DNA"/>
</dbReference>
<dbReference type="Gene3D" id="1.10.10.10">
    <property type="entry name" value="Winged helix-like DNA-binding domain superfamily/Winged helix DNA-binding domain"/>
    <property type="match status" value="1"/>
</dbReference>
<accession>A0A839RQN4</accession>
<evidence type="ECO:0000256" key="2">
    <source>
        <dbReference type="ARBA" id="ARBA00023015"/>
    </source>
</evidence>
<protein>
    <recommendedName>
        <fullName evidence="6">RNA polymerase sigma factor</fullName>
    </recommendedName>
</protein>
<dbReference type="GO" id="GO:0016987">
    <property type="term" value="F:sigma factor activity"/>
    <property type="evidence" value="ECO:0007669"/>
    <property type="project" value="UniProtKB-KW"/>
</dbReference>
<evidence type="ECO:0000256" key="1">
    <source>
        <dbReference type="ARBA" id="ARBA00010641"/>
    </source>
</evidence>
<sequence length="408" mass="44450">MTEIRRTLDAIWRIEGARVVAVIARMVGDVSLAEDLAQEAVADALVQWPESGVPRNAGAWLTAVAKRKAIDTWRRRDRLDERYRAIARDLEAHISEEWEPIDDDVLRLIFTACHPVLGRDAQVALTLRVVGGLTSEEIARMFFVGIPTMQQRIVRAKKTLTAARVPFEVPDPDDWPGRFSGVLNVIYLIFTEGYAATAGDRWIRSDLANEALRLGRVLAELAPGEPEVHGLVALMEFQASRFAARTGPGGSPVLLADQDRTRWDHAQIARGDAALARCDALGRGRGNYALQASIAQCHAHAASINDTDWERIVLLYEALGELTSSPVVELNRAVAVSMTDGPAAALQIVDRLAAAGALRGSHLLPSVRGELLAKLGRITEARAELTTAAGHVTNERQRAVLLAKAEAL</sequence>
<keyword evidence="4 6" id="KW-0238">DNA-binding</keyword>
<dbReference type="Proteomes" id="UP000567922">
    <property type="component" value="Unassembled WGS sequence"/>
</dbReference>
<dbReference type="SUPFAM" id="SSF88659">
    <property type="entry name" value="Sigma3 and sigma4 domains of RNA polymerase sigma factors"/>
    <property type="match status" value="1"/>
</dbReference>
<feature type="domain" description="DUF6596" evidence="9">
    <location>
        <begin position="178"/>
        <end position="277"/>
    </location>
</feature>
<dbReference type="GO" id="GO:0006352">
    <property type="term" value="P:DNA-templated transcription initiation"/>
    <property type="evidence" value="ECO:0007669"/>
    <property type="project" value="InterPro"/>
</dbReference>
<comment type="caution">
    <text evidence="10">The sequence shown here is derived from an EMBL/GenBank/DDBJ whole genome shotgun (WGS) entry which is preliminary data.</text>
</comment>
<dbReference type="PANTHER" id="PTHR47756">
    <property type="entry name" value="BLL6612 PROTEIN-RELATED"/>
    <property type="match status" value="1"/>
</dbReference>
<dbReference type="InterPro" id="IPR000838">
    <property type="entry name" value="RNA_pol_sigma70_ECF_CS"/>
</dbReference>
<evidence type="ECO:0000259" key="8">
    <source>
        <dbReference type="Pfam" id="PF08281"/>
    </source>
</evidence>
<dbReference type="SUPFAM" id="SSF88946">
    <property type="entry name" value="Sigma2 domain of RNA polymerase sigma factors"/>
    <property type="match status" value="1"/>
</dbReference>
<evidence type="ECO:0000256" key="6">
    <source>
        <dbReference type="RuleBase" id="RU000716"/>
    </source>
</evidence>
<dbReference type="AlphaFoldDB" id="A0A839RQN4"/>
<feature type="domain" description="RNA polymerase sigma factor 70 region 4 type 2" evidence="8">
    <location>
        <begin position="110"/>
        <end position="160"/>
    </location>
</feature>
<keyword evidence="11" id="KW-1185">Reference proteome</keyword>
<dbReference type="InterPro" id="IPR007627">
    <property type="entry name" value="RNA_pol_sigma70_r2"/>
</dbReference>
<dbReference type="Pfam" id="PF04542">
    <property type="entry name" value="Sigma70_r2"/>
    <property type="match status" value="1"/>
</dbReference>
<dbReference type="PANTHER" id="PTHR47756:SF2">
    <property type="entry name" value="BLL6612 PROTEIN"/>
    <property type="match status" value="1"/>
</dbReference>
<keyword evidence="2 6" id="KW-0805">Transcription regulation</keyword>
<dbReference type="PROSITE" id="PS01063">
    <property type="entry name" value="SIGMA70_ECF"/>
    <property type="match status" value="1"/>
</dbReference>
<dbReference type="NCBIfam" id="TIGR02937">
    <property type="entry name" value="sigma70-ECF"/>
    <property type="match status" value="1"/>
</dbReference>
<organism evidence="10 11">
    <name type="scientific">Hoyosella altamirensis</name>
    <dbReference type="NCBI Taxonomy" id="616997"/>
    <lineage>
        <taxon>Bacteria</taxon>
        <taxon>Bacillati</taxon>
        <taxon>Actinomycetota</taxon>
        <taxon>Actinomycetes</taxon>
        <taxon>Mycobacteriales</taxon>
        <taxon>Hoyosellaceae</taxon>
        <taxon>Hoyosella</taxon>
    </lineage>
</organism>
<proteinExistence type="inferred from homology"/>
<dbReference type="Pfam" id="PF20239">
    <property type="entry name" value="DUF6596"/>
    <property type="match status" value="1"/>
</dbReference>
<dbReference type="GO" id="GO:0006950">
    <property type="term" value="P:response to stress"/>
    <property type="evidence" value="ECO:0007669"/>
    <property type="project" value="UniProtKB-ARBA"/>
</dbReference>
<reference evidence="10 11" key="1">
    <citation type="submission" date="2020-08" db="EMBL/GenBank/DDBJ databases">
        <title>Sequencing the genomes of 1000 actinobacteria strains.</title>
        <authorList>
            <person name="Klenk H.-P."/>
        </authorList>
    </citation>
    <scope>NUCLEOTIDE SEQUENCE [LARGE SCALE GENOMIC DNA]</scope>
    <source>
        <strain evidence="10 11">DSM 45258</strain>
    </source>
</reference>
<evidence type="ECO:0000256" key="5">
    <source>
        <dbReference type="ARBA" id="ARBA00023163"/>
    </source>
</evidence>
<evidence type="ECO:0000256" key="4">
    <source>
        <dbReference type="ARBA" id="ARBA00023125"/>
    </source>
</evidence>